<comment type="similarity">
    <text evidence="3 9">Belongs to the CcmC/CycZ/HelC family.</text>
</comment>
<dbReference type="AlphaFoldDB" id="A0A1T5B3T2"/>
<feature type="transmembrane region" description="Helical" evidence="9">
    <location>
        <begin position="218"/>
        <end position="239"/>
    </location>
</feature>
<evidence type="ECO:0000256" key="4">
    <source>
        <dbReference type="ARBA" id="ARBA00016463"/>
    </source>
</evidence>
<dbReference type="InterPro" id="IPR045062">
    <property type="entry name" value="Cyt_c_biogenesis_CcsA/CcmC"/>
</dbReference>
<evidence type="ECO:0000256" key="2">
    <source>
        <dbReference type="ARBA" id="ARBA00004141"/>
    </source>
</evidence>
<keyword evidence="5 9" id="KW-0812">Transmembrane</keyword>
<comment type="function">
    <text evidence="1 9">Required for the export of heme to the periplasm for the biogenesis of c-type cytochromes.</text>
</comment>
<organism evidence="11 12">
    <name type="scientific">Rhizorhabdus histidinilytica</name>
    <dbReference type="NCBI Taxonomy" id="439228"/>
    <lineage>
        <taxon>Bacteria</taxon>
        <taxon>Pseudomonadati</taxon>
        <taxon>Pseudomonadota</taxon>
        <taxon>Alphaproteobacteria</taxon>
        <taxon>Sphingomonadales</taxon>
        <taxon>Sphingomonadaceae</taxon>
        <taxon>Rhizorhabdus</taxon>
    </lineage>
</organism>
<dbReference type="GO" id="GO:0005886">
    <property type="term" value="C:plasma membrane"/>
    <property type="evidence" value="ECO:0007669"/>
    <property type="project" value="UniProtKB-SubCell"/>
</dbReference>
<dbReference type="InterPro" id="IPR002541">
    <property type="entry name" value="Cyt_c_assembly"/>
</dbReference>
<dbReference type="GO" id="GO:0017004">
    <property type="term" value="P:cytochrome complex assembly"/>
    <property type="evidence" value="ECO:0007669"/>
    <property type="project" value="UniProtKB-KW"/>
</dbReference>
<feature type="transmembrane region" description="Helical" evidence="9">
    <location>
        <begin position="81"/>
        <end position="102"/>
    </location>
</feature>
<dbReference type="PRINTS" id="PR01386">
    <property type="entry name" value="CCMCBIOGNSIS"/>
</dbReference>
<evidence type="ECO:0000259" key="10">
    <source>
        <dbReference type="Pfam" id="PF01578"/>
    </source>
</evidence>
<accession>A0A1T5B3T2</accession>
<evidence type="ECO:0000256" key="1">
    <source>
        <dbReference type="ARBA" id="ARBA00002442"/>
    </source>
</evidence>
<dbReference type="EMBL" id="FUYM01000002">
    <property type="protein sequence ID" value="SKB41759.1"/>
    <property type="molecule type" value="Genomic_DNA"/>
</dbReference>
<gene>
    <name evidence="9" type="primary">ccmC</name>
    <name evidence="11" type="ORF">SAMN06295920_102455</name>
</gene>
<evidence type="ECO:0000256" key="8">
    <source>
        <dbReference type="ARBA" id="ARBA00023136"/>
    </source>
</evidence>
<evidence type="ECO:0000256" key="9">
    <source>
        <dbReference type="RuleBase" id="RU364092"/>
    </source>
</evidence>
<dbReference type="STRING" id="439228.SAMN06295920_102455"/>
<evidence type="ECO:0000256" key="6">
    <source>
        <dbReference type="ARBA" id="ARBA00022748"/>
    </source>
</evidence>
<dbReference type="GO" id="GO:0020037">
    <property type="term" value="F:heme binding"/>
    <property type="evidence" value="ECO:0007669"/>
    <property type="project" value="InterPro"/>
</dbReference>
<feature type="transmembrane region" description="Helical" evidence="9">
    <location>
        <begin position="42"/>
        <end position="61"/>
    </location>
</feature>
<protein>
    <recommendedName>
        <fullName evidence="4 9">Heme exporter protein C</fullName>
    </recommendedName>
    <alternativeName>
        <fullName evidence="9">Cytochrome c-type biogenesis protein</fullName>
    </alternativeName>
</protein>
<keyword evidence="6 9" id="KW-0201">Cytochrome c-type biogenesis</keyword>
<reference evidence="12" key="1">
    <citation type="submission" date="2017-02" db="EMBL/GenBank/DDBJ databases">
        <authorList>
            <person name="Varghese N."/>
            <person name="Submissions S."/>
        </authorList>
    </citation>
    <scope>NUCLEOTIDE SEQUENCE [LARGE SCALE GENOMIC DNA]</scope>
    <source>
        <strain evidence="12">UM2</strain>
    </source>
</reference>
<keyword evidence="9" id="KW-0813">Transport</keyword>
<evidence type="ECO:0000256" key="5">
    <source>
        <dbReference type="ARBA" id="ARBA00022692"/>
    </source>
</evidence>
<evidence type="ECO:0000256" key="3">
    <source>
        <dbReference type="ARBA" id="ARBA00005840"/>
    </source>
</evidence>
<evidence type="ECO:0000313" key="11">
    <source>
        <dbReference type="EMBL" id="SKB41759.1"/>
    </source>
</evidence>
<dbReference type="NCBIfam" id="TIGR01191">
    <property type="entry name" value="ccmC"/>
    <property type="match status" value="1"/>
</dbReference>
<evidence type="ECO:0000313" key="12">
    <source>
        <dbReference type="Proteomes" id="UP000189818"/>
    </source>
</evidence>
<keyword evidence="9" id="KW-0997">Cell inner membrane</keyword>
<feature type="domain" description="Cytochrome c assembly protein" evidence="10">
    <location>
        <begin position="49"/>
        <end position="202"/>
    </location>
</feature>
<comment type="subcellular location">
    <subcellularLocation>
        <location evidence="9">Cell inner membrane</location>
    </subcellularLocation>
    <subcellularLocation>
        <location evidence="2">Membrane</location>
        <topology evidence="2">Multi-pass membrane protein</topology>
    </subcellularLocation>
</comment>
<proteinExistence type="inferred from homology"/>
<keyword evidence="8 9" id="KW-0472">Membrane</keyword>
<feature type="transmembrane region" description="Helical" evidence="9">
    <location>
        <begin position="175"/>
        <end position="195"/>
    </location>
</feature>
<feature type="transmembrane region" description="Helical" evidence="9">
    <location>
        <begin position="145"/>
        <end position="163"/>
    </location>
</feature>
<evidence type="ECO:0000256" key="7">
    <source>
        <dbReference type="ARBA" id="ARBA00022989"/>
    </source>
</evidence>
<sequence>MFRGWPSRPLRTARGPLIPRRAVHIFANPARFLSIARPLTPWLGWPGLLLIATGLVSGLFLTPPDYLQGESVRIMYAHVPAAWLGMAGWSGIAVASLMQLIWRHPLAAVAARAIAVPGALFAAICLLTGSIWGRPTWGTWWEWDGRLTSMLVLFFLYIAYIALSSAGAERGSNDRVSAIFGVVGAANIPIIHYSVEWWRTLHQGQSIGLAGSKIDGSILWPLPLTTLGFTLLFAAIVLMRMRAMLAEAKVEARLKRMASE</sequence>
<dbReference type="InterPro" id="IPR003557">
    <property type="entry name" value="Cyt_c_biogenesis_CcmC"/>
</dbReference>
<keyword evidence="9" id="KW-1003">Cell membrane</keyword>
<keyword evidence="7 9" id="KW-1133">Transmembrane helix</keyword>
<dbReference type="GO" id="GO:0015232">
    <property type="term" value="F:heme transmembrane transporter activity"/>
    <property type="evidence" value="ECO:0007669"/>
    <property type="project" value="InterPro"/>
</dbReference>
<dbReference type="PANTHER" id="PTHR30071:SF1">
    <property type="entry name" value="CYTOCHROME B_B6 PROTEIN-RELATED"/>
    <property type="match status" value="1"/>
</dbReference>
<dbReference type="Pfam" id="PF01578">
    <property type="entry name" value="Cytochrom_C_asm"/>
    <property type="match status" value="1"/>
</dbReference>
<feature type="transmembrane region" description="Helical" evidence="9">
    <location>
        <begin position="114"/>
        <end position="133"/>
    </location>
</feature>
<dbReference type="Proteomes" id="UP000189818">
    <property type="component" value="Unassembled WGS sequence"/>
</dbReference>
<name>A0A1T5B3T2_9SPHN</name>
<dbReference type="PANTHER" id="PTHR30071">
    <property type="entry name" value="HEME EXPORTER PROTEIN C"/>
    <property type="match status" value="1"/>
</dbReference>
<keyword evidence="12" id="KW-1185">Reference proteome</keyword>